<proteinExistence type="predicted"/>
<comment type="caution">
    <text evidence="12">The sequence shown here is derived from an EMBL/GenBank/DDBJ whole genome shotgun (WGS) entry which is preliminary data.</text>
</comment>
<keyword evidence="8" id="KW-0798">TonB box</keyword>
<keyword evidence="6" id="KW-0408">Iron</keyword>
<evidence type="ECO:0000256" key="1">
    <source>
        <dbReference type="ARBA" id="ARBA00004571"/>
    </source>
</evidence>
<feature type="non-terminal residue" evidence="12">
    <location>
        <position position="694"/>
    </location>
</feature>
<reference evidence="12" key="1">
    <citation type="submission" date="2013-08" db="EMBL/GenBank/DDBJ databases">
        <authorList>
            <person name="Mendez C."/>
            <person name="Richter M."/>
            <person name="Ferrer M."/>
            <person name="Sanchez J."/>
        </authorList>
    </citation>
    <scope>NUCLEOTIDE SEQUENCE</scope>
</reference>
<evidence type="ECO:0000256" key="7">
    <source>
        <dbReference type="ARBA" id="ARBA00023065"/>
    </source>
</evidence>
<keyword evidence="3" id="KW-0410">Iron transport</keyword>
<dbReference type="InterPro" id="IPR000531">
    <property type="entry name" value="Beta-barrel_TonB"/>
</dbReference>
<evidence type="ECO:0000256" key="3">
    <source>
        <dbReference type="ARBA" id="ARBA00022496"/>
    </source>
</evidence>
<sequence length="694" mass="76524">YGAPYLSFMDSSSLVRMDDTVKRVEIVQGGPSVIFGPGQPGATANFILRTGSRQQKGSVAFTYGSQGRERVDAFNSGELTHGWYYSIGGFYRKSNGVRNPQYPANIGGQLTATLKHTFSNGSLTFWARTLHDHNQWVADFPYVVHNGNVAPYPGFNQLNSTYNSYQLENFQVPDPACNCFENDNISNGRGADLNYLGSEFHEHFHGGWTINNHFIFDGGLVPTHALVNNGNPQTLSSFISNLTLPSPLTTGDVQATMPNGTVANPAQSVVTQQVWYVQKKIMNLEDEFRVDKNLGDGNTLTAGVYAAYYTDNDNWSLSSNVLITNRPNAAPIILSAASGGNIYQVSSPQGIVNANGGYYILEKGSATNIAGYLSDSWKIDKWLLQAGVRLEHINLSQQTTNSSPVQMGTKYDLWDNAVELPNGTWSHGHENNTMPTFSVGANYQFNNHMSAYVRVNNGVLFDNFDAVRCNIYNGSNGCPSRVPLQTVQNQEFGFKIENRWVYASTSVYHKTFNGIGYTPTNIVGVPIGPASIYGSTSIGVNFVGSISPFADSNIQVLRTFRIAFNGNWEHAYYKNFKGCFLYTNINNQTVCGTVNGKQLARLPSYQFRLTPSDTQSFNWGTVTEQMTFERVGIRYQDYTNLTPLPTYYDLNAGVNAVVGAHWEFTLLGRNLTNQMGLTEGNARFGGNTVQNNVG</sequence>
<evidence type="ECO:0000256" key="5">
    <source>
        <dbReference type="ARBA" id="ARBA00022729"/>
    </source>
</evidence>
<feature type="domain" description="TonB-dependent receptor-like beta-barrel" evidence="11">
    <location>
        <begin position="298"/>
        <end position="671"/>
    </location>
</feature>
<dbReference type="EMBL" id="AUZX01003181">
    <property type="protein sequence ID" value="EQD74606.1"/>
    <property type="molecule type" value="Genomic_DNA"/>
</dbReference>
<evidence type="ECO:0000256" key="4">
    <source>
        <dbReference type="ARBA" id="ARBA00022692"/>
    </source>
</evidence>
<gene>
    <name evidence="12" type="ORF">B1A_04386</name>
</gene>
<dbReference type="AlphaFoldDB" id="T1BP73"/>
<keyword evidence="12" id="KW-0675">Receptor</keyword>
<evidence type="ECO:0000259" key="11">
    <source>
        <dbReference type="Pfam" id="PF00593"/>
    </source>
</evidence>
<name>T1BP73_9ZZZZ</name>
<organism evidence="12">
    <name type="scientific">mine drainage metagenome</name>
    <dbReference type="NCBI Taxonomy" id="410659"/>
    <lineage>
        <taxon>unclassified sequences</taxon>
        <taxon>metagenomes</taxon>
        <taxon>ecological metagenomes</taxon>
    </lineage>
</organism>
<feature type="non-terminal residue" evidence="12">
    <location>
        <position position="1"/>
    </location>
</feature>
<dbReference type="PANTHER" id="PTHR32552:SF89">
    <property type="entry name" value="CATECHOLATE SIDEROPHORE RECEPTOR FIU"/>
    <property type="match status" value="1"/>
</dbReference>
<evidence type="ECO:0000256" key="9">
    <source>
        <dbReference type="ARBA" id="ARBA00023136"/>
    </source>
</evidence>
<keyword evidence="7" id="KW-0406">Ion transport</keyword>
<dbReference type="InterPro" id="IPR036942">
    <property type="entry name" value="Beta-barrel_TonB_sf"/>
</dbReference>
<evidence type="ECO:0000256" key="10">
    <source>
        <dbReference type="ARBA" id="ARBA00023237"/>
    </source>
</evidence>
<dbReference type="PANTHER" id="PTHR32552">
    <property type="entry name" value="FERRICHROME IRON RECEPTOR-RELATED"/>
    <property type="match status" value="1"/>
</dbReference>
<dbReference type="GO" id="GO:0015344">
    <property type="term" value="F:siderophore uptake transmembrane transporter activity"/>
    <property type="evidence" value="ECO:0007669"/>
    <property type="project" value="TreeGrafter"/>
</dbReference>
<keyword evidence="9" id="KW-0472">Membrane</keyword>
<reference evidence="12" key="2">
    <citation type="journal article" date="2014" name="ISME J.">
        <title>Microbial stratification in low pH oxic and suboxic macroscopic growths along an acid mine drainage.</title>
        <authorList>
            <person name="Mendez-Garcia C."/>
            <person name="Mesa V."/>
            <person name="Sprenger R.R."/>
            <person name="Richter M."/>
            <person name="Diez M.S."/>
            <person name="Solano J."/>
            <person name="Bargiela R."/>
            <person name="Golyshina O.V."/>
            <person name="Manteca A."/>
            <person name="Ramos J.L."/>
            <person name="Gallego J.R."/>
            <person name="Llorente I."/>
            <person name="Martins Dos Santos V.A."/>
            <person name="Jensen O.N."/>
            <person name="Pelaez A.I."/>
            <person name="Sanchez J."/>
            <person name="Ferrer M."/>
        </authorList>
    </citation>
    <scope>NUCLEOTIDE SEQUENCE</scope>
</reference>
<dbReference type="Pfam" id="PF00593">
    <property type="entry name" value="TonB_dep_Rec_b-barrel"/>
    <property type="match status" value="1"/>
</dbReference>
<keyword evidence="10" id="KW-0998">Cell outer membrane</keyword>
<dbReference type="InterPro" id="IPR039426">
    <property type="entry name" value="TonB-dep_rcpt-like"/>
</dbReference>
<evidence type="ECO:0000256" key="8">
    <source>
        <dbReference type="ARBA" id="ARBA00023077"/>
    </source>
</evidence>
<evidence type="ECO:0000256" key="6">
    <source>
        <dbReference type="ARBA" id="ARBA00023004"/>
    </source>
</evidence>
<accession>T1BP73</accession>
<keyword evidence="5" id="KW-0732">Signal</keyword>
<evidence type="ECO:0000313" key="12">
    <source>
        <dbReference type="EMBL" id="EQD74606.1"/>
    </source>
</evidence>
<dbReference type="SUPFAM" id="SSF56935">
    <property type="entry name" value="Porins"/>
    <property type="match status" value="1"/>
</dbReference>
<evidence type="ECO:0000256" key="2">
    <source>
        <dbReference type="ARBA" id="ARBA00022448"/>
    </source>
</evidence>
<comment type="subcellular location">
    <subcellularLocation>
        <location evidence="1">Cell outer membrane</location>
        <topology evidence="1">Multi-pass membrane protein</topology>
    </subcellularLocation>
</comment>
<protein>
    <submittedName>
        <fullName evidence="12">TonB-dependent receptor</fullName>
    </submittedName>
</protein>
<dbReference type="Gene3D" id="2.40.170.20">
    <property type="entry name" value="TonB-dependent receptor, beta-barrel domain"/>
    <property type="match status" value="2"/>
</dbReference>
<keyword evidence="2" id="KW-0813">Transport</keyword>
<keyword evidence="4" id="KW-0812">Transmembrane</keyword>
<dbReference type="GO" id="GO:0009279">
    <property type="term" value="C:cell outer membrane"/>
    <property type="evidence" value="ECO:0007669"/>
    <property type="project" value="UniProtKB-SubCell"/>
</dbReference>